<dbReference type="EMBL" id="JASJUT010000001">
    <property type="protein sequence ID" value="MDK2593648.1"/>
    <property type="molecule type" value="Genomic_DNA"/>
</dbReference>
<reference evidence="2 3" key="1">
    <citation type="submission" date="2023-05" db="EMBL/GenBank/DDBJ databases">
        <title>Pseudoalteromonas ardens sp. nov., Pseudoalteromonas obscura sp. nov., and Pseudoalteromonas umbrosa sp. nov., isolated from the coral Montipora capitata.</title>
        <authorList>
            <person name="Thomas E.M."/>
            <person name="Smith E.M."/>
            <person name="Papke E."/>
            <person name="Shlafstein M.D."/>
            <person name="Oline D.K."/>
            <person name="Videau P."/>
            <person name="Saw J.H."/>
            <person name="Strangman W.K."/>
            <person name="Ushijima B."/>
        </authorList>
    </citation>
    <scope>NUCLEOTIDE SEQUENCE [LARGE SCALE GENOMIC DNA]</scope>
    <source>
        <strain evidence="2 3">P94</strain>
    </source>
</reference>
<accession>A0ABT7EEE7</accession>
<sequence length="159" mass="18179">MELLTQRLTLRVVSYRDSNVLLQILNHPKVSHYNDYGKSLTLQDIKAMIQSDLELFYQGIGVRFILLKEGSVIGSIGLFDYQQSSAEISMGYELSPEHWNQGYMREAATCLINSLHHILPKALIAQVNAKVAPKNVRSINLLKYLGFEHKQDKYRLNLS</sequence>
<dbReference type="PANTHER" id="PTHR43792">
    <property type="entry name" value="GNAT FAMILY, PUTATIVE (AFU_ORTHOLOGUE AFUA_3G00765)-RELATED-RELATED"/>
    <property type="match status" value="1"/>
</dbReference>
<dbReference type="PROSITE" id="PS51186">
    <property type="entry name" value="GNAT"/>
    <property type="match status" value="1"/>
</dbReference>
<name>A0ABT7EEE7_9GAMM</name>
<dbReference type="InterPro" id="IPR000182">
    <property type="entry name" value="GNAT_dom"/>
</dbReference>
<comment type="caution">
    <text evidence="2">The sequence shown here is derived from an EMBL/GenBank/DDBJ whole genome shotgun (WGS) entry which is preliminary data.</text>
</comment>
<protein>
    <submittedName>
        <fullName evidence="2">GNAT family N-acetyltransferase</fullName>
    </submittedName>
</protein>
<proteinExistence type="predicted"/>
<evidence type="ECO:0000259" key="1">
    <source>
        <dbReference type="PROSITE" id="PS51186"/>
    </source>
</evidence>
<dbReference type="RefSeq" id="WP_284136053.1">
    <property type="nucleotide sequence ID" value="NZ_JASJUT010000001.1"/>
</dbReference>
<dbReference type="InterPro" id="IPR016181">
    <property type="entry name" value="Acyl_CoA_acyltransferase"/>
</dbReference>
<dbReference type="Proteomes" id="UP001231915">
    <property type="component" value="Unassembled WGS sequence"/>
</dbReference>
<feature type="domain" description="N-acetyltransferase" evidence="1">
    <location>
        <begin position="8"/>
        <end position="159"/>
    </location>
</feature>
<evidence type="ECO:0000313" key="3">
    <source>
        <dbReference type="Proteomes" id="UP001231915"/>
    </source>
</evidence>
<evidence type="ECO:0000313" key="2">
    <source>
        <dbReference type="EMBL" id="MDK2593648.1"/>
    </source>
</evidence>
<gene>
    <name evidence="2" type="ORF">QNM18_01035</name>
</gene>
<dbReference type="InterPro" id="IPR051531">
    <property type="entry name" value="N-acetyltransferase"/>
</dbReference>
<dbReference type="PANTHER" id="PTHR43792:SF1">
    <property type="entry name" value="N-ACETYLTRANSFERASE DOMAIN-CONTAINING PROTEIN"/>
    <property type="match status" value="1"/>
</dbReference>
<dbReference type="SUPFAM" id="SSF55729">
    <property type="entry name" value="Acyl-CoA N-acyltransferases (Nat)"/>
    <property type="match status" value="1"/>
</dbReference>
<dbReference type="Pfam" id="PF13302">
    <property type="entry name" value="Acetyltransf_3"/>
    <property type="match status" value="1"/>
</dbReference>
<keyword evidence="3" id="KW-1185">Reference proteome</keyword>
<dbReference type="Gene3D" id="3.40.630.30">
    <property type="match status" value="1"/>
</dbReference>
<organism evidence="2 3">
    <name type="scientific">Pseudoalteromonas obscura</name>
    <dbReference type="NCBI Taxonomy" id="3048491"/>
    <lineage>
        <taxon>Bacteria</taxon>
        <taxon>Pseudomonadati</taxon>
        <taxon>Pseudomonadota</taxon>
        <taxon>Gammaproteobacteria</taxon>
        <taxon>Alteromonadales</taxon>
        <taxon>Pseudoalteromonadaceae</taxon>
        <taxon>Pseudoalteromonas</taxon>
    </lineage>
</organism>